<dbReference type="GO" id="GO:0035438">
    <property type="term" value="F:cyclic-di-GMP binding"/>
    <property type="evidence" value="ECO:0007669"/>
    <property type="project" value="InterPro"/>
</dbReference>
<accession>A0A948RSZ5</accession>
<organism evidence="2 3">
    <name type="scientific">Eiseniibacteriota bacterium</name>
    <dbReference type="NCBI Taxonomy" id="2212470"/>
    <lineage>
        <taxon>Bacteria</taxon>
        <taxon>Candidatus Eiseniibacteriota</taxon>
    </lineage>
</organism>
<evidence type="ECO:0000313" key="3">
    <source>
        <dbReference type="Proteomes" id="UP000777784"/>
    </source>
</evidence>
<evidence type="ECO:0000259" key="1">
    <source>
        <dbReference type="Pfam" id="PF07238"/>
    </source>
</evidence>
<evidence type="ECO:0000313" key="2">
    <source>
        <dbReference type="EMBL" id="MBU2690315.1"/>
    </source>
</evidence>
<dbReference type="AlphaFoldDB" id="A0A948RSZ5"/>
<protein>
    <submittedName>
        <fullName evidence="2">PilZ domain-containing protein</fullName>
    </submittedName>
</protein>
<dbReference type="Proteomes" id="UP000777784">
    <property type="component" value="Unassembled WGS sequence"/>
</dbReference>
<feature type="domain" description="PilZ" evidence="1">
    <location>
        <begin position="8"/>
        <end position="118"/>
    </location>
</feature>
<comment type="caution">
    <text evidence="2">The sequence shown here is derived from an EMBL/GenBank/DDBJ whole genome shotgun (WGS) entry which is preliminary data.</text>
</comment>
<dbReference type="EMBL" id="JAHJDP010000028">
    <property type="protein sequence ID" value="MBU2690315.1"/>
    <property type="molecule type" value="Genomic_DNA"/>
</dbReference>
<dbReference type="Gene3D" id="2.40.10.220">
    <property type="entry name" value="predicted glycosyltransferase like domains"/>
    <property type="match status" value="1"/>
</dbReference>
<gene>
    <name evidence="2" type="ORF">KJ970_05245</name>
</gene>
<proteinExistence type="predicted"/>
<dbReference type="SUPFAM" id="SSF141371">
    <property type="entry name" value="PilZ domain-like"/>
    <property type="match status" value="1"/>
</dbReference>
<dbReference type="Pfam" id="PF07238">
    <property type="entry name" value="PilZ"/>
    <property type="match status" value="1"/>
</dbReference>
<dbReference type="InterPro" id="IPR009875">
    <property type="entry name" value="PilZ_domain"/>
</dbReference>
<reference evidence="2" key="1">
    <citation type="submission" date="2021-05" db="EMBL/GenBank/DDBJ databases">
        <title>Energy efficiency and biological interactions define the core microbiome of deep oligotrophic groundwater.</title>
        <authorList>
            <person name="Mehrshad M."/>
            <person name="Lopez-Fernandez M."/>
            <person name="Bell E."/>
            <person name="Bernier-Latmani R."/>
            <person name="Bertilsson S."/>
            <person name="Dopson M."/>
        </authorList>
    </citation>
    <scope>NUCLEOTIDE SEQUENCE</scope>
    <source>
        <strain evidence="2">Modern_marine.mb.64</strain>
    </source>
</reference>
<sequence>MAYSQGKDRRRYKRVPVRMVLEMEVGEEKHRTRLETLNMSAGGFSCRMDRPIEALTLLRLGLIFPAFAGREEAHEIDCTAVIVRCDIWSQEPDAGYEIAAAFTWITPQNRQLLSDYLEWYETVYLMGKDSNENRQAV</sequence>
<name>A0A948RSZ5_UNCEI</name>